<reference evidence="2" key="1">
    <citation type="journal article" date="2016" name="Genome Biol. Evol.">
        <title>Comparative 'omics' of the Fusarium fujikuroi species complex highlights differences in genetic potential and metabolite synthesis.</title>
        <authorList>
            <person name="Niehaus E.-M."/>
            <person name="Muensterkoetter M."/>
            <person name="Proctor R.H."/>
            <person name="Brown D.W."/>
            <person name="Sharon A."/>
            <person name="Idan Y."/>
            <person name="Oren-Young L."/>
            <person name="Sieber C.M."/>
            <person name="Novak O."/>
            <person name="Pencik A."/>
            <person name="Tarkowska D."/>
            <person name="Hromadova K."/>
            <person name="Freeman S."/>
            <person name="Maymon M."/>
            <person name="Elazar M."/>
            <person name="Youssef S.A."/>
            <person name="El-Shabrawy E.S.M."/>
            <person name="Shalaby A.B.A."/>
            <person name="Houterman P."/>
            <person name="Brock N.L."/>
            <person name="Burkhardt I."/>
            <person name="Tsavkelova E.A."/>
            <person name="Dickschat J.S."/>
            <person name="Galuszka P."/>
            <person name="Gueldener U."/>
            <person name="Tudzynski B."/>
        </authorList>
    </citation>
    <scope>NUCLEOTIDE SEQUENCE [LARGE SCALE GENOMIC DNA]</scope>
    <source>
        <strain evidence="2">ET1</strain>
    </source>
</reference>
<dbReference type="EMBL" id="FJOF01000004">
    <property type="protein sequence ID" value="CZR39961.1"/>
    <property type="molecule type" value="Genomic_DNA"/>
</dbReference>
<protein>
    <submittedName>
        <fullName evidence="1">Uncharacterized protein</fullName>
    </submittedName>
</protein>
<keyword evidence="2" id="KW-1185">Reference proteome</keyword>
<dbReference type="GeneID" id="42049742"/>
<name>A0A1L7VH62_FUSPR</name>
<sequence length="152" mass="18271">MNINRVVRIFPCILCWTPEVKCPNYVFLKKSICVDCERMGRQFGDNEVKASDLHIEFAQYLLDKYREMDGITYERVNKYIEKAKKRYNVDNLLTAALDYIFRNFSEVYHAVCDALEAARDRGPMHWTHNNLTERLERLREEKLDKNWEPRMK</sequence>
<dbReference type="Proteomes" id="UP000183971">
    <property type="component" value="Unassembled WGS sequence"/>
</dbReference>
<dbReference type="RefSeq" id="XP_031080554.1">
    <property type="nucleotide sequence ID" value="XM_031230415.1"/>
</dbReference>
<comment type="caution">
    <text evidence="1">The sequence shown here is derived from an EMBL/GenBank/DDBJ whole genome shotgun (WGS) entry which is preliminary data.</text>
</comment>
<proteinExistence type="predicted"/>
<dbReference type="VEuPathDB" id="FungiDB:FPRO_04859"/>
<gene>
    <name evidence="1" type="ORF">FPRO_04859</name>
</gene>
<organism evidence="1 2">
    <name type="scientific">Fusarium proliferatum (strain ET1)</name>
    <name type="common">Orchid endophyte fungus</name>
    <dbReference type="NCBI Taxonomy" id="1227346"/>
    <lineage>
        <taxon>Eukaryota</taxon>
        <taxon>Fungi</taxon>
        <taxon>Dikarya</taxon>
        <taxon>Ascomycota</taxon>
        <taxon>Pezizomycotina</taxon>
        <taxon>Sordariomycetes</taxon>
        <taxon>Hypocreomycetidae</taxon>
        <taxon>Hypocreales</taxon>
        <taxon>Nectriaceae</taxon>
        <taxon>Fusarium</taxon>
        <taxon>Fusarium fujikuroi species complex</taxon>
    </lineage>
</organism>
<evidence type="ECO:0000313" key="2">
    <source>
        <dbReference type="Proteomes" id="UP000183971"/>
    </source>
</evidence>
<accession>A0A1L7VH62</accession>
<evidence type="ECO:0000313" key="1">
    <source>
        <dbReference type="EMBL" id="CZR39961.1"/>
    </source>
</evidence>
<dbReference type="AlphaFoldDB" id="A0A1L7VH62"/>